<dbReference type="STRING" id="700015.Corgl_1599"/>
<dbReference type="KEGG" id="cgo:Corgl_1599"/>
<dbReference type="SUPFAM" id="SSF53474">
    <property type="entry name" value="alpha/beta-Hydrolases"/>
    <property type="match status" value="1"/>
</dbReference>
<gene>
    <name evidence="3" type="ordered locus">Corgl_1599</name>
</gene>
<dbReference type="InterPro" id="IPR050955">
    <property type="entry name" value="Plant_Biomass_Hydrol_Est"/>
</dbReference>
<keyword evidence="4" id="KW-1185">Reference proteome</keyword>
<dbReference type="InterPro" id="IPR001375">
    <property type="entry name" value="Peptidase_S9_cat"/>
</dbReference>
<dbReference type="PANTHER" id="PTHR43037">
    <property type="entry name" value="UNNAMED PRODUCT-RELATED"/>
    <property type="match status" value="1"/>
</dbReference>
<sequence length="354" mass="40186">MQSRIIYTREITADGDQVICADIKLNKKFHLNDSQVYFQVRGERVPITSIDCSGRDVHVDFARDSRLATFSFDQDDFVNRFALPEIEAFLELGKSRQSSFLISFREPAFFRDFSSFAFQYGNGCIGCYQYATGTSATKRPLVVFLHGSGERGLADWLPLIGNDVPQAIHDYIMNHEDAVLLVPQVSWTPELSGWFRPEIRDALIRLIDAVIEEENIDTSRIYLAGLSNGGAATWHFAERHPDMFAAIVPCCGYIYNDEKSFLGDPGGGRYMEPTQREASRLNEIPIWAFHAEDDSTVDVRGTRSSVAAVKSQGNRHVRMTIYEPGLVRPNPHASWKLAFKNSDLLPWMFSQRRR</sequence>
<organism evidence="3 4">
    <name type="scientific">Coriobacterium glomerans (strain ATCC 49209 / DSM 20642 / JCM 10262 / PW2)</name>
    <dbReference type="NCBI Taxonomy" id="700015"/>
    <lineage>
        <taxon>Bacteria</taxon>
        <taxon>Bacillati</taxon>
        <taxon>Actinomycetota</taxon>
        <taxon>Coriobacteriia</taxon>
        <taxon>Coriobacteriales</taxon>
        <taxon>Coriobacteriaceae</taxon>
        <taxon>Coriobacterium</taxon>
    </lineage>
</organism>
<dbReference type="Proteomes" id="UP000006851">
    <property type="component" value="Chromosome"/>
</dbReference>
<dbReference type="InterPro" id="IPR029058">
    <property type="entry name" value="AB_hydrolase_fold"/>
</dbReference>
<evidence type="ECO:0000256" key="1">
    <source>
        <dbReference type="ARBA" id="ARBA00022729"/>
    </source>
</evidence>
<dbReference type="Gene3D" id="3.40.50.1820">
    <property type="entry name" value="alpha/beta hydrolase"/>
    <property type="match status" value="1"/>
</dbReference>
<dbReference type="AlphaFoldDB" id="F2N922"/>
<dbReference type="GO" id="GO:0008236">
    <property type="term" value="F:serine-type peptidase activity"/>
    <property type="evidence" value="ECO:0007669"/>
    <property type="project" value="InterPro"/>
</dbReference>
<evidence type="ECO:0000313" key="3">
    <source>
        <dbReference type="EMBL" id="AEB07698.1"/>
    </source>
</evidence>
<proteinExistence type="predicted"/>
<dbReference type="GO" id="GO:0006508">
    <property type="term" value="P:proteolysis"/>
    <property type="evidence" value="ECO:0007669"/>
    <property type="project" value="InterPro"/>
</dbReference>
<dbReference type="Pfam" id="PF00326">
    <property type="entry name" value="Peptidase_S9"/>
    <property type="match status" value="1"/>
</dbReference>
<dbReference type="OrthoDB" id="9767239at2"/>
<evidence type="ECO:0000313" key="4">
    <source>
        <dbReference type="Proteomes" id="UP000006851"/>
    </source>
</evidence>
<protein>
    <recommendedName>
        <fullName evidence="2">Peptidase S9 prolyl oligopeptidase catalytic domain-containing protein</fullName>
    </recommendedName>
</protein>
<dbReference type="RefSeq" id="WP_013709440.1">
    <property type="nucleotide sequence ID" value="NC_015389.1"/>
</dbReference>
<dbReference type="HOGENOM" id="CLU_064094_0_0_11"/>
<keyword evidence="1" id="KW-0732">Signal</keyword>
<reference evidence="4" key="1">
    <citation type="journal article" date="2013" name="Stand. Genomic Sci.">
        <title>Complete genome sequence of Coriobacterium glomerans type strain (PW2(T)) from the midgut of Pyrrhocoris apterus L. (red soldier bug).</title>
        <authorList>
            <person name="Stackebrandt E."/>
            <person name="Zeytun A."/>
            <person name="Lapidus A."/>
            <person name="Nolan M."/>
            <person name="Lucas S."/>
            <person name="Hammon N."/>
            <person name="Deshpande S."/>
            <person name="Cheng J.F."/>
            <person name="Tapia R."/>
            <person name="Goodwin L.A."/>
            <person name="Pitluck S."/>
            <person name="Liolios K."/>
            <person name="Pagani I."/>
            <person name="Ivanova N."/>
            <person name="Mavromatis K."/>
            <person name="Mikhailova N."/>
            <person name="Huntemann M."/>
            <person name="Pati A."/>
            <person name="Chen A."/>
            <person name="Palaniappan K."/>
            <person name="Chang Y.J."/>
            <person name="Land M."/>
            <person name="Hauser L."/>
            <person name="Rohde M."/>
            <person name="Pukall R."/>
            <person name="Goker M."/>
            <person name="Detter J.C."/>
            <person name="Woyke T."/>
            <person name="Bristow J."/>
            <person name="Eisen J.A."/>
            <person name="Markowitz V."/>
            <person name="Hugenholtz P."/>
            <person name="Kyrpides N.C."/>
            <person name="Klenk H.P."/>
        </authorList>
    </citation>
    <scope>NUCLEOTIDE SEQUENCE</scope>
    <source>
        <strain evidence="4">ATCC 49209 / DSM 20642 / JCM 10262 / PW2</strain>
    </source>
</reference>
<dbReference type="PANTHER" id="PTHR43037:SF1">
    <property type="entry name" value="BLL1128 PROTEIN"/>
    <property type="match status" value="1"/>
</dbReference>
<name>F2N922_CORGP</name>
<evidence type="ECO:0000259" key="2">
    <source>
        <dbReference type="Pfam" id="PF00326"/>
    </source>
</evidence>
<feature type="domain" description="Peptidase S9 prolyl oligopeptidase catalytic" evidence="2">
    <location>
        <begin position="203"/>
        <end position="322"/>
    </location>
</feature>
<dbReference type="EMBL" id="CP002628">
    <property type="protein sequence ID" value="AEB07698.1"/>
    <property type="molecule type" value="Genomic_DNA"/>
</dbReference>
<accession>F2N922</accession>
<dbReference type="eggNOG" id="COG4099">
    <property type="taxonomic scope" value="Bacteria"/>
</dbReference>